<dbReference type="STRING" id="1302689.RG47T_3392"/>
<evidence type="ECO:0000313" key="5">
    <source>
        <dbReference type="EMBL" id="OKS87929.1"/>
    </source>
</evidence>
<proteinExistence type="predicted"/>
<dbReference type="GO" id="GO:0043565">
    <property type="term" value="F:sequence-specific DNA binding"/>
    <property type="evidence" value="ECO:0007669"/>
    <property type="project" value="InterPro"/>
</dbReference>
<dbReference type="Pfam" id="PF22200">
    <property type="entry name" value="ExsA_N"/>
    <property type="match status" value="1"/>
</dbReference>
<evidence type="ECO:0000256" key="1">
    <source>
        <dbReference type="ARBA" id="ARBA00023015"/>
    </source>
</evidence>
<dbReference type="InterPro" id="IPR054015">
    <property type="entry name" value="ExsA-like_N"/>
</dbReference>
<evidence type="ECO:0000256" key="2">
    <source>
        <dbReference type="ARBA" id="ARBA00023125"/>
    </source>
</evidence>
<keyword evidence="1" id="KW-0805">Transcription regulation</keyword>
<comment type="caution">
    <text evidence="5">The sequence shown here is derived from an EMBL/GenBank/DDBJ whole genome shotgun (WGS) entry which is preliminary data.</text>
</comment>
<dbReference type="OrthoDB" id="4480133at2"/>
<keyword evidence="6" id="KW-1185">Reference proteome</keyword>
<dbReference type="PANTHER" id="PTHR46796">
    <property type="entry name" value="HTH-TYPE TRANSCRIPTIONAL ACTIVATOR RHAS-RELATED"/>
    <property type="match status" value="1"/>
</dbReference>
<organism evidence="5 6">
    <name type="scientific">Mucilaginibacter polytrichastri</name>
    <dbReference type="NCBI Taxonomy" id="1302689"/>
    <lineage>
        <taxon>Bacteria</taxon>
        <taxon>Pseudomonadati</taxon>
        <taxon>Bacteroidota</taxon>
        <taxon>Sphingobacteriia</taxon>
        <taxon>Sphingobacteriales</taxon>
        <taxon>Sphingobacteriaceae</taxon>
        <taxon>Mucilaginibacter</taxon>
    </lineage>
</organism>
<dbReference type="InterPro" id="IPR018060">
    <property type="entry name" value="HTH_AraC"/>
</dbReference>
<dbReference type="InterPro" id="IPR009057">
    <property type="entry name" value="Homeodomain-like_sf"/>
</dbReference>
<keyword evidence="3" id="KW-0804">Transcription</keyword>
<dbReference type="RefSeq" id="WP_074490466.1">
    <property type="nucleotide sequence ID" value="NZ_FPAM01000020.1"/>
</dbReference>
<sequence length="277" mass="31500">MTSPAEILPGVIFYSYLSTERKEKVCFWNHHTLILQVSGQLIMETSGQSISMTGGEMLLIGKNQLGTLTKTPLPGGNYETIVISLQEDLLRKIVLEEKLEADRKYIGPPNILIPSNEFLQGYFQSIVPYARSSGAEMTDEMGILKVKEGVKLLMLALPGLRNFLFDFSEPYKIDLEKFMLSNYHFNVPIEKFAQLTGRSLAGFKRDFQKTFGLPPRQWLQNKRLNVAKFLIEIKHQKPSAIYLDLGFESLSHFSHSFKKKFGKAPSELTHIYSLSDL</sequence>
<dbReference type="Gene3D" id="1.10.10.60">
    <property type="entry name" value="Homeodomain-like"/>
    <property type="match status" value="1"/>
</dbReference>
<protein>
    <recommendedName>
        <fullName evidence="4">HTH araC/xylS-type domain-containing protein</fullName>
    </recommendedName>
</protein>
<dbReference type="Proteomes" id="UP000186720">
    <property type="component" value="Unassembled WGS sequence"/>
</dbReference>
<dbReference type="AlphaFoldDB" id="A0A1Q6A1N2"/>
<reference evidence="5 6" key="1">
    <citation type="submission" date="2016-11" db="EMBL/GenBank/DDBJ databases">
        <title>Whole Genome Sequencing of Mucilaginibacter polytrichastri RG4-7(T) isolated from the moss sample.</title>
        <authorList>
            <person name="Li Y."/>
        </authorList>
    </citation>
    <scope>NUCLEOTIDE SEQUENCE [LARGE SCALE GENOMIC DNA]</scope>
    <source>
        <strain evidence="5 6">RG4-7</strain>
    </source>
</reference>
<accession>A0A1Q6A1N2</accession>
<dbReference type="GO" id="GO:0003700">
    <property type="term" value="F:DNA-binding transcription factor activity"/>
    <property type="evidence" value="ECO:0007669"/>
    <property type="project" value="InterPro"/>
</dbReference>
<evidence type="ECO:0000259" key="4">
    <source>
        <dbReference type="PROSITE" id="PS01124"/>
    </source>
</evidence>
<dbReference type="SUPFAM" id="SSF46689">
    <property type="entry name" value="Homeodomain-like"/>
    <property type="match status" value="1"/>
</dbReference>
<dbReference type="Pfam" id="PF12833">
    <property type="entry name" value="HTH_18"/>
    <property type="match status" value="1"/>
</dbReference>
<name>A0A1Q6A1N2_9SPHI</name>
<dbReference type="SMART" id="SM00342">
    <property type="entry name" value="HTH_ARAC"/>
    <property type="match status" value="1"/>
</dbReference>
<feature type="domain" description="HTH araC/xylS-type" evidence="4">
    <location>
        <begin position="173"/>
        <end position="271"/>
    </location>
</feature>
<evidence type="ECO:0000313" key="6">
    <source>
        <dbReference type="Proteomes" id="UP000186720"/>
    </source>
</evidence>
<evidence type="ECO:0000256" key="3">
    <source>
        <dbReference type="ARBA" id="ARBA00023163"/>
    </source>
</evidence>
<gene>
    <name evidence="5" type="ORF">RG47T_3392</name>
</gene>
<dbReference type="InterPro" id="IPR050204">
    <property type="entry name" value="AraC_XylS_family_regulators"/>
</dbReference>
<dbReference type="PROSITE" id="PS01124">
    <property type="entry name" value="HTH_ARAC_FAMILY_2"/>
    <property type="match status" value="1"/>
</dbReference>
<keyword evidence="2" id="KW-0238">DNA-binding</keyword>
<dbReference type="EMBL" id="MPPL01000001">
    <property type="protein sequence ID" value="OKS87929.1"/>
    <property type="molecule type" value="Genomic_DNA"/>
</dbReference>